<sequence>MKNINSFILIACFLSSMSLKAAESLNSIIGQWQMIEEYGEKQPQNEILSFSENGYFSAKGIQCGRYFLSDSSLSLVTGKYGRETEISLKWKKVQDNLLLTPSTFEKANSYKQISSIADSCNITKDWKIINEQGISFLIPKDWIYKIEKQANDQHYRIMFANVNNQKTIILMLTKLLNQQEPSALMICAELAGDFHLGYARQLTDKSSLLFDLAF</sequence>
<gene>
    <name evidence="2" type="ORF">E2B99_09925</name>
</gene>
<dbReference type="OrthoDB" id="9861897at2"/>
<protein>
    <recommendedName>
        <fullName evidence="4">Lipocalin-like domain-containing protein</fullName>
    </recommendedName>
</protein>
<evidence type="ECO:0000313" key="3">
    <source>
        <dbReference type="Proteomes" id="UP000297834"/>
    </source>
</evidence>
<accession>A0A4Y7XB09</accession>
<comment type="caution">
    <text evidence="2">The sequence shown here is derived from an EMBL/GenBank/DDBJ whole genome shotgun (WGS) entry which is preliminary data.</text>
</comment>
<dbReference type="Proteomes" id="UP000297834">
    <property type="component" value="Unassembled WGS sequence"/>
</dbReference>
<dbReference type="RefSeq" id="WP_134244816.1">
    <property type="nucleotide sequence ID" value="NZ_SNTY01000038.1"/>
</dbReference>
<feature type="signal peptide" evidence="1">
    <location>
        <begin position="1"/>
        <end position="21"/>
    </location>
</feature>
<evidence type="ECO:0000256" key="1">
    <source>
        <dbReference type="SAM" id="SignalP"/>
    </source>
</evidence>
<keyword evidence="3" id="KW-1185">Reference proteome</keyword>
<evidence type="ECO:0000313" key="2">
    <source>
        <dbReference type="EMBL" id="TEU25389.1"/>
    </source>
</evidence>
<proteinExistence type="predicted"/>
<name>A0A4Y7XB09_9GAMM</name>
<evidence type="ECO:0008006" key="4">
    <source>
        <dbReference type="Google" id="ProtNLM"/>
    </source>
</evidence>
<keyword evidence="1" id="KW-0732">Signal</keyword>
<feature type="chain" id="PRO_5021466186" description="Lipocalin-like domain-containing protein" evidence="1">
    <location>
        <begin position="22"/>
        <end position="214"/>
    </location>
</feature>
<reference evidence="2 3" key="1">
    <citation type="submission" date="2019-03" db="EMBL/GenBank/DDBJ databases">
        <title>Alkanindiges illinoisensis: a potential pathogenic isolated from ascites of a gastric cancer patient with abdominal metastasis.</title>
        <authorList>
            <person name="Hu X."/>
            <person name="Yang B."/>
            <person name="Yan X."/>
            <person name="Lin L."/>
            <person name="Zhao H."/>
            <person name="Zhou F."/>
            <person name="Su B."/>
            <person name="Chen J."/>
            <person name="Rui Y."/>
            <person name="Wang Q."/>
            <person name="Zheng L."/>
        </authorList>
    </citation>
    <scope>NUCLEOTIDE SEQUENCE [LARGE SCALE GENOMIC DNA]</scope>
    <source>
        <strain evidence="2 3">NFYY 23406</strain>
    </source>
</reference>
<dbReference type="AlphaFoldDB" id="A0A4Y7XB09"/>
<organism evidence="2 3">
    <name type="scientific">Alkanindiges illinoisensis</name>
    <dbReference type="NCBI Taxonomy" id="197183"/>
    <lineage>
        <taxon>Bacteria</taxon>
        <taxon>Pseudomonadati</taxon>
        <taxon>Pseudomonadota</taxon>
        <taxon>Gammaproteobacteria</taxon>
        <taxon>Moraxellales</taxon>
        <taxon>Moraxellaceae</taxon>
        <taxon>Alkanindiges</taxon>
    </lineage>
</organism>
<dbReference type="EMBL" id="SNTY01000038">
    <property type="protein sequence ID" value="TEU25389.1"/>
    <property type="molecule type" value="Genomic_DNA"/>
</dbReference>